<dbReference type="PANTHER" id="PTHR42695:SF5">
    <property type="entry name" value="GLUTAMINE AMIDOTRANSFERASE YLR126C-RELATED"/>
    <property type="match status" value="1"/>
</dbReference>
<dbReference type="CDD" id="cd01741">
    <property type="entry name" value="GATase1_1"/>
    <property type="match status" value="1"/>
</dbReference>
<dbReference type="Pfam" id="PF00117">
    <property type="entry name" value="GATase"/>
    <property type="match status" value="1"/>
</dbReference>
<dbReference type="SUPFAM" id="SSF52317">
    <property type="entry name" value="Class I glutamine amidotransferase-like"/>
    <property type="match status" value="1"/>
</dbReference>
<protein>
    <submittedName>
        <fullName evidence="2">Type 1 glutamine amidotransferase</fullName>
    </submittedName>
</protein>
<keyword evidence="2" id="KW-0315">Glutamine amidotransferase</keyword>
<dbReference type="InterPro" id="IPR044992">
    <property type="entry name" value="ChyE-like"/>
</dbReference>
<feature type="domain" description="Glutamine amidotransferase" evidence="1">
    <location>
        <begin position="37"/>
        <end position="198"/>
    </location>
</feature>
<evidence type="ECO:0000313" key="3">
    <source>
        <dbReference type="Proteomes" id="UP001500655"/>
    </source>
</evidence>
<evidence type="ECO:0000313" key="2">
    <source>
        <dbReference type="EMBL" id="GAA1744944.1"/>
    </source>
</evidence>
<dbReference type="RefSeq" id="WP_344078275.1">
    <property type="nucleotide sequence ID" value="NZ_BAAALS010000005.1"/>
</dbReference>
<sequence>MAAELNLDSLITMSGLTLVIENDPTDDVRRLGDWLTAAGLTLSVVRPHAGDPLPADLDGVAGLVVLGGEQSAYDDPDAVPGAAWFPQLESLLRKAVRHGVPTLAICLGAQLLAQAHGGIVEPAGAGPEIGPRLAAKRDKAEEDPLFASAPMLMDVLQWHTDEIVALPVGAVLLAASTNYPNQAFRLGEKAWGVQFHIECDTQMVASWALDSIGLLRECRIDPEGLLDRTEAAMGDLEEAWRPFAERFAAVVRGELAGASVSGRPLPLLGH</sequence>
<dbReference type="PROSITE" id="PS51273">
    <property type="entry name" value="GATASE_TYPE_1"/>
    <property type="match status" value="1"/>
</dbReference>
<evidence type="ECO:0000259" key="1">
    <source>
        <dbReference type="Pfam" id="PF00117"/>
    </source>
</evidence>
<dbReference type="PANTHER" id="PTHR42695">
    <property type="entry name" value="GLUTAMINE AMIDOTRANSFERASE YLR126C-RELATED"/>
    <property type="match status" value="1"/>
</dbReference>
<organism evidence="2 3">
    <name type="scientific">Luedemannella helvata</name>
    <dbReference type="NCBI Taxonomy" id="349315"/>
    <lineage>
        <taxon>Bacteria</taxon>
        <taxon>Bacillati</taxon>
        <taxon>Actinomycetota</taxon>
        <taxon>Actinomycetes</taxon>
        <taxon>Micromonosporales</taxon>
        <taxon>Micromonosporaceae</taxon>
        <taxon>Luedemannella</taxon>
    </lineage>
</organism>
<name>A0ABP4W286_9ACTN</name>
<dbReference type="Gene3D" id="3.40.50.880">
    <property type="match status" value="1"/>
</dbReference>
<proteinExistence type="predicted"/>
<dbReference type="Proteomes" id="UP001500655">
    <property type="component" value="Unassembled WGS sequence"/>
</dbReference>
<dbReference type="EMBL" id="BAAALS010000005">
    <property type="protein sequence ID" value="GAA1744944.1"/>
    <property type="molecule type" value="Genomic_DNA"/>
</dbReference>
<dbReference type="InterPro" id="IPR029062">
    <property type="entry name" value="Class_I_gatase-like"/>
</dbReference>
<dbReference type="InterPro" id="IPR017926">
    <property type="entry name" value="GATASE"/>
</dbReference>
<keyword evidence="3" id="KW-1185">Reference proteome</keyword>
<gene>
    <name evidence="2" type="ORF">GCM10009681_14850</name>
</gene>
<comment type="caution">
    <text evidence="2">The sequence shown here is derived from an EMBL/GenBank/DDBJ whole genome shotgun (WGS) entry which is preliminary data.</text>
</comment>
<accession>A0ABP4W286</accession>
<reference evidence="3" key="1">
    <citation type="journal article" date="2019" name="Int. J. Syst. Evol. Microbiol.">
        <title>The Global Catalogue of Microorganisms (GCM) 10K type strain sequencing project: providing services to taxonomists for standard genome sequencing and annotation.</title>
        <authorList>
            <consortium name="The Broad Institute Genomics Platform"/>
            <consortium name="The Broad Institute Genome Sequencing Center for Infectious Disease"/>
            <person name="Wu L."/>
            <person name="Ma J."/>
        </authorList>
    </citation>
    <scope>NUCLEOTIDE SEQUENCE [LARGE SCALE GENOMIC DNA]</scope>
    <source>
        <strain evidence="3">JCM 13249</strain>
    </source>
</reference>